<dbReference type="OrthoDB" id="5986503at2759"/>
<dbReference type="InterPro" id="IPR036364">
    <property type="entry name" value="SEA_dom_sf"/>
</dbReference>
<keyword evidence="1" id="KW-0812">Transmembrane</keyword>
<dbReference type="InterPro" id="IPR058808">
    <property type="entry name" value="GAIN_ADGRA2/3"/>
</dbReference>
<feature type="transmembrane region" description="Helical" evidence="1">
    <location>
        <begin position="31"/>
        <end position="52"/>
    </location>
</feature>
<dbReference type="EMBL" id="MU826358">
    <property type="protein sequence ID" value="KAJ7379355.1"/>
    <property type="molecule type" value="Genomic_DNA"/>
</dbReference>
<dbReference type="SUPFAM" id="SSF48726">
    <property type="entry name" value="Immunoglobulin"/>
    <property type="match status" value="1"/>
</dbReference>
<dbReference type="PROSITE" id="PS50024">
    <property type="entry name" value="SEA"/>
    <property type="match status" value="1"/>
</dbReference>
<dbReference type="InterPro" id="IPR036179">
    <property type="entry name" value="Ig-like_dom_sf"/>
</dbReference>
<dbReference type="Pfam" id="PF26588">
    <property type="entry name" value="GAIN_ADGRA3"/>
    <property type="match status" value="1"/>
</dbReference>
<dbReference type="AlphaFoldDB" id="A0A9W9ZDD7"/>
<evidence type="ECO:0000313" key="4">
    <source>
        <dbReference type="EMBL" id="KAJ7379355.1"/>
    </source>
</evidence>
<dbReference type="PROSITE" id="PS50835">
    <property type="entry name" value="IG_LIKE"/>
    <property type="match status" value="1"/>
</dbReference>
<dbReference type="Gene3D" id="3.30.70.960">
    <property type="entry name" value="SEA domain"/>
    <property type="match status" value="1"/>
</dbReference>
<evidence type="ECO:0000259" key="3">
    <source>
        <dbReference type="PROSITE" id="PS50835"/>
    </source>
</evidence>
<dbReference type="InterPro" id="IPR003598">
    <property type="entry name" value="Ig_sub2"/>
</dbReference>
<dbReference type="PANTHER" id="PTHR47767">
    <property type="entry name" value="ADHESION G PROTEIN-COUPLED RECEPTOR G7"/>
    <property type="match status" value="1"/>
</dbReference>
<dbReference type="Pfam" id="PF01390">
    <property type="entry name" value="SEA"/>
    <property type="match status" value="1"/>
</dbReference>
<dbReference type="InterPro" id="IPR003599">
    <property type="entry name" value="Ig_sub"/>
</dbReference>
<keyword evidence="1" id="KW-0472">Membrane</keyword>
<evidence type="ECO:0008006" key="6">
    <source>
        <dbReference type="Google" id="ProtNLM"/>
    </source>
</evidence>
<reference evidence="4" key="1">
    <citation type="submission" date="2023-01" db="EMBL/GenBank/DDBJ databases">
        <title>Genome assembly of the deep-sea coral Lophelia pertusa.</title>
        <authorList>
            <person name="Herrera S."/>
            <person name="Cordes E."/>
        </authorList>
    </citation>
    <scope>NUCLEOTIDE SEQUENCE</scope>
    <source>
        <strain evidence="4">USNM1676648</strain>
        <tissue evidence="4">Polyp</tissue>
    </source>
</reference>
<sequence length="681" mass="75528">MTSKSNCSDTNPLQLRDLMAYLPYDIKPGTIVANVSVTGLLASLVQPFLFYIGSITQRQQSRGSRKRRRRDIIDVCEEAGTIPPRNYFCIHRLSGQIKVTQEFKFKDGEEFDLKTRVTDSDQWGKTENTANMKFISRDECKDIRASYNEAVKFCTQNISSVPSQANGLISCPGGQCLRPLYDWQEALNASEMLKADCSFDPRNMAAVIQKYSKCIGPPKVTLNPVSQTLNKDAPAVLTCNASSPLQVKITWFKNGKPMRRHGNQLMIDSFKYEDQGDYYCSFSTYLTSTLSKPALIVLKDVFTSRVSFRIVNKNFNDDFLDPSSSGYSDMQIKIQRNLENYLNSGNPAWKYIVKLIEFRDSSGKVGVDLVIYSKAQSEDFTSYYSRLKVLLTDESAMGNILKPLKVSRNSVTVRSATHCLPEKTGKESIMGVFDWQLTVIGQKSPSVDCPCKFKSVRTNKLNNLAKTPIVKENVVKVTKEVKVLTSKPDDMNEADAVLIADVIADVVSLGDSLNETAQDVVDVIDNVMNMKTKELQESQRSDQASTKFIQALDTVAKNLPLSADESSRLLVAPSVAIQSNRVSPGSFAGMSLAVKSPTADPNKLTPDSMAGDELPMADVQTSITLPEVMFENQTPSGNAVKIGFVIYQNDKFFQPIIPNEEESGQGTSSVMSRVISAAFRI</sequence>
<evidence type="ECO:0000256" key="1">
    <source>
        <dbReference type="SAM" id="Phobius"/>
    </source>
</evidence>
<dbReference type="SMART" id="SM00409">
    <property type="entry name" value="IG"/>
    <property type="match status" value="1"/>
</dbReference>
<comment type="caution">
    <text evidence="4">The sequence shown here is derived from an EMBL/GenBank/DDBJ whole genome shotgun (WGS) entry which is preliminary data.</text>
</comment>
<accession>A0A9W9ZDD7</accession>
<dbReference type="InterPro" id="IPR000082">
    <property type="entry name" value="SEA_dom"/>
</dbReference>
<gene>
    <name evidence="4" type="ORF">OS493_016589</name>
</gene>
<evidence type="ECO:0000259" key="2">
    <source>
        <dbReference type="PROSITE" id="PS50024"/>
    </source>
</evidence>
<evidence type="ECO:0000313" key="5">
    <source>
        <dbReference type="Proteomes" id="UP001163046"/>
    </source>
</evidence>
<dbReference type="InterPro" id="IPR053066">
    <property type="entry name" value="ADGR_G7"/>
</dbReference>
<dbReference type="SMART" id="SM00408">
    <property type="entry name" value="IGc2"/>
    <property type="match status" value="1"/>
</dbReference>
<feature type="domain" description="SEA" evidence="2">
    <location>
        <begin position="300"/>
        <end position="418"/>
    </location>
</feature>
<name>A0A9W9ZDD7_9CNID</name>
<dbReference type="Gene3D" id="2.60.40.10">
    <property type="entry name" value="Immunoglobulins"/>
    <property type="match status" value="1"/>
</dbReference>
<dbReference type="SUPFAM" id="SSF82671">
    <property type="entry name" value="SEA domain"/>
    <property type="match status" value="1"/>
</dbReference>
<feature type="domain" description="Ig-like" evidence="3">
    <location>
        <begin position="218"/>
        <end position="291"/>
    </location>
</feature>
<organism evidence="4 5">
    <name type="scientific">Desmophyllum pertusum</name>
    <dbReference type="NCBI Taxonomy" id="174260"/>
    <lineage>
        <taxon>Eukaryota</taxon>
        <taxon>Metazoa</taxon>
        <taxon>Cnidaria</taxon>
        <taxon>Anthozoa</taxon>
        <taxon>Hexacorallia</taxon>
        <taxon>Scleractinia</taxon>
        <taxon>Caryophylliina</taxon>
        <taxon>Caryophylliidae</taxon>
        <taxon>Desmophyllum</taxon>
    </lineage>
</organism>
<dbReference type="InterPro" id="IPR013783">
    <property type="entry name" value="Ig-like_fold"/>
</dbReference>
<dbReference type="Proteomes" id="UP001163046">
    <property type="component" value="Unassembled WGS sequence"/>
</dbReference>
<dbReference type="InterPro" id="IPR007110">
    <property type="entry name" value="Ig-like_dom"/>
</dbReference>
<keyword evidence="1" id="KW-1133">Transmembrane helix</keyword>
<protein>
    <recommendedName>
        <fullName evidence="6">Ig-like domain-containing protein</fullName>
    </recommendedName>
</protein>
<dbReference type="Pfam" id="PF13927">
    <property type="entry name" value="Ig_3"/>
    <property type="match status" value="1"/>
</dbReference>
<proteinExistence type="predicted"/>
<dbReference type="PANTHER" id="PTHR47767:SF1">
    <property type="entry name" value="ADHESION G PROTEIN-COUPLED RECEPTOR G7"/>
    <property type="match status" value="1"/>
</dbReference>
<keyword evidence="5" id="KW-1185">Reference proteome</keyword>